<dbReference type="GO" id="GO:0005905">
    <property type="term" value="C:clathrin-coated pit"/>
    <property type="evidence" value="ECO:0007669"/>
    <property type="project" value="TreeGrafter"/>
</dbReference>
<dbReference type="SUPFAM" id="SSF48464">
    <property type="entry name" value="ENTH/VHS domain"/>
    <property type="match status" value="1"/>
</dbReference>
<dbReference type="SUPFAM" id="SSF89009">
    <property type="entry name" value="GAT-like domain"/>
    <property type="match status" value="1"/>
</dbReference>
<dbReference type="SMART" id="SM00273">
    <property type="entry name" value="ENTH"/>
    <property type="match status" value="1"/>
</dbReference>
<dbReference type="PANTHER" id="PTHR22951:SF11">
    <property type="entry name" value="ENTH DOMAIN-CONTAINING PROTEIN"/>
    <property type="match status" value="1"/>
</dbReference>
<proteinExistence type="inferred from homology"/>
<dbReference type="InterPro" id="IPR011417">
    <property type="entry name" value="ANTH_dom"/>
</dbReference>
<dbReference type="GO" id="GO:0098894">
    <property type="term" value="C:extrinsic component of presynaptic endocytic zone membrane"/>
    <property type="evidence" value="ECO:0007669"/>
    <property type="project" value="TreeGrafter"/>
</dbReference>
<dbReference type="AlphaFoldDB" id="A0A7J8EKS8"/>
<dbReference type="Pfam" id="PF07651">
    <property type="entry name" value="ANTH"/>
    <property type="match status" value="1"/>
</dbReference>
<dbReference type="GO" id="GO:0005545">
    <property type="term" value="F:1-phosphatidylinositol binding"/>
    <property type="evidence" value="ECO:0007669"/>
    <property type="project" value="InterPro"/>
</dbReference>
<dbReference type="GO" id="GO:0005546">
    <property type="term" value="F:phosphatidylinositol-4,5-bisphosphate binding"/>
    <property type="evidence" value="ECO:0007669"/>
    <property type="project" value="TreeGrafter"/>
</dbReference>
<comment type="caution">
    <text evidence="3">The sequence shown here is derived from an EMBL/GenBank/DDBJ whole genome shotgun (WGS) entry which is preliminary data.</text>
</comment>
<dbReference type="GO" id="GO:0008021">
    <property type="term" value="C:synaptic vesicle"/>
    <property type="evidence" value="ECO:0007669"/>
    <property type="project" value="TreeGrafter"/>
</dbReference>
<name>A0A7J8EKS8_ROUAE</name>
<dbReference type="FunFam" id="1.25.40.90:FF:000048">
    <property type="entry name" value="Uncharacterized protein"/>
    <property type="match status" value="1"/>
</dbReference>
<sequence length="344" mass="38643">MGLSVSKAAIGATTDERAEPESKHLADLTQYVNETNWSVKRLADVLFEKTGNGSWVVVFKALITVHHLMVYGNERFIRHLASRNSLFTLHNFLDRSFLDGNAMSIFIRQYSRYLNEKSLAYRLIASDITKSKRGANGMMRTMDTKDLLNTLPVIQTQFDALLKFDANPDEITNDIIHAAFRLLFKDCLRLFAAYNEGILNLLDKYFHMKKSQCRESLDIYLKFLNRTSRLARFLRVAEEVGIQQNGIPYLSQAPNGFVEALKQHLVSLEGKNDILLPNGVQNARIPSISNGPVVNASSETGLFAARAAVGAGWQNKTTVADNLDSSLSNLIGSKHPFLNIHIYF</sequence>
<comment type="similarity">
    <text evidence="1">Belongs to the PICALM/SNAP91 family.</text>
</comment>
<accession>A0A7J8EKS8</accession>
<dbReference type="InterPro" id="IPR014712">
    <property type="entry name" value="ANTH_dom_sf"/>
</dbReference>
<dbReference type="GO" id="GO:0016185">
    <property type="term" value="P:synaptic vesicle budding from presynaptic endocytic zone membrane"/>
    <property type="evidence" value="ECO:0007669"/>
    <property type="project" value="TreeGrafter"/>
</dbReference>
<dbReference type="GO" id="GO:0030136">
    <property type="term" value="C:clathrin-coated vesicle"/>
    <property type="evidence" value="ECO:0007669"/>
    <property type="project" value="InterPro"/>
</dbReference>
<dbReference type="GO" id="GO:0048268">
    <property type="term" value="P:clathrin coat assembly"/>
    <property type="evidence" value="ECO:0007669"/>
    <property type="project" value="InterPro"/>
</dbReference>
<dbReference type="InterPro" id="IPR008942">
    <property type="entry name" value="ENTH_VHS"/>
</dbReference>
<dbReference type="Proteomes" id="UP000593571">
    <property type="component" value="Unassembled WGS sequence"/>
</dbReference>
<feature type="domain" description="ENTH" evidence="2">
    <location>
        <begin position="1"/>
        <end position="128"/>
    </location>
</feature>
<evidence type="ECO:0000256" key="1">
    <source>
        <dbReference type="ARBA" id="ARBA00008011"/>
    </source>
</evidence>
<dbReference type="GO" id="GO:0072583">
    <property type="term" value="P:clathrin-dependent endocytosis"/>
    <property type="evidence" value="ECO:0007669"/>
    <property type="project" value="InterPro"/>
</dbReference>
<dbReference type="EMBL" id="JACASE010000009">
    <property type="protein sequence ID" value="KAF6435885.1"/>
    <property type="molecule type" value="Genomic_DNA"/>
</dbReference>
<dbReference type="Gene3D" id="1.20.58.150">
    <property type="entry name" value="ANTH domain"/>
    <property type="match status" value="1"/>
</dbReference>
<reference evidence="3 4" key="1">
    <citation type="journal article" date="2020" name="Nature">
        <title>Six reference-quality genomes reveal evolution of bat adaptations.</title>
        <authorList>
            <person name="Jebb D."/>
            <person name="Huang Z."/>
            <person name="Pippel M."/>
            <person name="Hughes G.M."/>
            <person name="Lavrichenko K."/>
            <person name="Devanna P."/>
            <person name="Winkler S."/>
            <person name="Jermiin L.S."/>
            <person name="Skirmuntt E.C."/>
            <person name="Katzourakis A."/>
            <person name="Burkitt-Gray L."/>
            <person name="Ray D.A."/>
            <person name="Sullivan K.A.M."/>
            <person name="Roscito J.G."/>
            <person name="Kirilenko B.M."/>
            <person name="Davalos L.M."/>
            <person name="Corthals A.P."/>
            <person name="Power M.L."/>
            <person name="Jones G."/>
            <person name="Ransome R.D."/>
            <person name="Dechmann D.K.N."/>
            <person name="Locatelli A.G."/>
            <person name="Puechmaille S.J."/>
            <person name="Fedrigo O."/>
            <person name="Jarvis E.D."/>
            <person name="Hiller M."/>
            <person name="Vernes S.C."/>
            <person name="Myers E.W."/>
            <person name="Teeling E.C."/>
        </authorList>
    </citation>
    <scope>NUCLEOTIDE SEQUENCE [LARGE SCALE GENOMIC DNA]</scope>
    <source>
        <strain evidence="3">MRouAeg1</strain>
        <tissue evidence="3">Muscle</tissue>
    </source>
</reference>
<evidence type="ECO:0000259" key="2">
    <source>
        <dbReference type="PROSITE" id="PS50942"/>
    </source>
</evidence>
<gene>
    <name evidence="3" type="ORF">HJG63_012598</name>
</gene>
<dbReference type="PANTHER" id="PTHR22951">
    <property type="entry name" value="CLATHRIN ASSEMBLY PROTEIN"/>
    <property type="match status" value="1"/>
</dbReference>
<evidence type="ECO:0000313" key="4">
    <source>
        <dbReference type="Proteomes" id="UP000593571"/>
    </source>
</evidence>
<protein>
    <recommendedName>
        <fullName evidence="2">ENTH domain-containing protein</fullName>
    </recommendedName>
</protein>
<organism evidence="3 4">
    <name type="scientific">Rousettus aegyptiacus</name>
    <name type="common">Egyptian fruit bat</name>
    <name type="synonym">Pteropus aegyptiacus</name>
    <dbReference type="NCBI Taxonomy" id="9407"/>
    <lineage>
        <taxon>Eukaryota</taxon>
        <taxon>Metazoa</taxon>
        <taxon>Chordata</taxon>
        <taxon>Craniata</taxon>
        <taxon>Vertebrata</taxon>
        <taxon>Euteleostomi</taxon>
        <taxon>Mammalia</taxon>
        <taxon>Eutheria</taxon>
        <taxon>Laurasiatheria</taxon>
        <taxon>Chiroptera</taxon>
        <taxon>Yinpterochiroptera</taxon>
        <taxon>Pteropodoidea</taxon>
        <taxon>Pteropodidae</taxon>
        <taxon>Rousettinae</taxon>
        <taxon>Rousettus</taxon>
    </lineage>
</organism>
<keyword evidence="4" id="KW-1185">Reference proteome</keyword>
<dbReference type="GO" id="GO:0032050">
    <property type="term" value="F:clathrin heavy chain binding"/>
    <property type="evidence" value="ECO:0007669"/>
    <property type="project" value="TreeGrafter"/>
</dbReference>
<dbReference type="Gene3D" id="1.25.40.90">
    <property type="match status" value="1"/>
</dbReference>
<dbReference type="GO" id="GO:0000149">
    <property type="term" value="F:SNARE binding"/>
    <property type="evidence" value="ECO:0007669"/>
    <property type="project" value="TreeGrafter"/>
</dbReference>
<dbReference type="InterPro" id="IPR045192">
    <property type="entry name" value="AP180-like"/>
</dbReference>
<dbReference type="PROSITE" id="PS50942">
    <property type="entry name" value="ENTH"/>
    <property type="match status" value="1"/>
</dbReference>
<evidence type="ECO:0000313" key="3">
    <source>
        <dbReference type="EMBL" id="KAF6435885.1"/>
    </source>
</evidence>
<dbReference type="InterPro" id="IPR013809">
    <property type="entry name" value="ENTH"/>
</dbReference>